<reference evidence="2" key="1">
    <citation type="submission" date="2014-09" db="EMBL/GenBank/DDBJ databases">
        <authorList>
            <person name="Mudge J."/>
            <person name="Ramaraj T."/>
            <person name="Lindquist I.E."/>
            <person name="Bharti A.K."/>
            <person name="Sundararajan A."/>
            <person name="Cameron C.T."/>
            <person name="Woodward J.E."/>
            <person name="May G.D."/>
            <person name="Brubaker C."/>
            <person name="Broadhvest J."/>
            <person name="Wilkins T.A."/>
        </authorList>
    </citation>
    <scope>NUCLEOTIDE SEQUENCE</scope>
    <source>
        <strain evidence="2">cv. AKA8401</strain>
    </source>
</reference>
<comment type="caution">
    <text evidence="1">The sequence shown here is derived from an EMBL/GenBank/DDBJ whole genome shotgun (WGS) entry which is preliminary data.</text>
</comment>
<proteinExistence type="predicted"/>
<sequence>MEKKQSKLYSLLSPYNSEFNLPFIHNQTIKQSISNSLSKCLYTSIHQQVSHISACNHPLSQFNTQYIVSYQSHISCTSFVSFHSQSYKQ</sequence>
<organism evidence="1 2">
    <name type="scientific">Gossypium arboreum</name>
    <name type="common">Tree cotton</name>
    <name type="synonym">Gossypium nanking</name>
    <dbReference type="NCBI Taxonomy" id="29729"/>
    <lineage>
        <taxon>Eukaryota</taxon>
        <taxon>Viridiplantae</taxon>
        <taxon>Streptophyta</taxon>
        <taxon>Embryophyta</taxon>
        <taxon>Tracheophyta</taxon>
        <taxon>Spermatophyta</taxon>
        <taxon>Magnoliopsida</taxon>
        <taxon>eudicotyledons</taxon>
        <taxon>Gunneridae</taxon>
        <taxon>Pentapetalae</taxon>
        <taxon>rosids</taxon>
        <taxon>malvids</taxon>
        <taxon>Malvales</taxon>
        <taxon>Malvaceae</taxon>
        <taxon>Malvoideae</taxon>
        <taxon>Gossypium</taxon>
    </lineage>
</organism>
<accession>A0A0B0N1W8</accession>
<dbReference type="AlphaFoldDB" id="A0A0B0N1W8"/>
<dbReference type="EMBL" id="JRRC01425093">
    <property type="protein sequence ID" value="KHG05176.1"/>
    <property type="molecule type" value="Genomic_DNA"/>
</dbReference>
<gene>
    <name evidence="1" type="ORF">F383_31496</name>
</gene>
<protein>
    <submittedName>
        <fullName evidence="1">Uncharacterized protein</fullName>
    </submittedName>
</protein>
<evidence type="ECO:0000313" key="1">
    <source>
        <dbReference type="EMBL" id="KHG05176.1"/>
    </source>
</evidence>
<dbReference type="Proteomes" id="UP000032142">
    <property type="component" value="Unassembled WGS sequence"/>
</dbReference>
<evidence type="ECO:0000313" key="2">
    <source>
        <dbReference type="Proteomes" id="UP000032142"/>
    </source>
</evidence>
<keyword evidence="2" id="KW-1185">Reference proteome</keyword>
<name>A0A0B0N1W8_GOSAR</name>